<dbReference type="GO" id="GO:0005774">
    <property type="term" value="C:vacuolar membrane"/>
    <property type="evidence" value="ECO:0007669"/>
    <property type="project" value="UniProtKB-SubCell"/>
</dbReference>
<feature type="region of interest" description="Disordered" evidence="5">
    <location>
        <begin position="699"/>
        <end position="783"/>
    </location>
</feature>
<gene>
    <name evidence="7" type="ORF">CTheo_1061</name>
</gene>
<dbReference type="InterPro" id="IPR036390">
    <property type="entry name" value="WH_DNA-bd_sf"/>
</dbReference>
<feature type="compositionally biased region" description="Low complexity" evidence="5">
    <location>
        <begin position="624"/>
        <end position="637"/>
    </location>
</feature>
<evidence type="ECO:0000259" key="6">
    <source>
        <dbReference type="PROSITE" id="PS50186"/>
    </source>
</evidence>
<dbReference type="GO" id="GO:0005096">
    <property type="term" value="F:GTPase activator activity"/>
    <property type="evidence" value="ECO:0007669"/>
    <property type="project" value="InterPro"/>
</dbReference>
<feature type="region of interest" description="Disordered" evidence="5">
    <location>
        <begin position="609"/>
        <end position="665"/>
    </location>
</feature>
<proteinExistence type="inferred from homology"/>
<dbReference type="PANTHER" id="PTHR13179">
    <property type="entry name" value="DEP DOMAIN CONTAINING PROTEIN 5"/>
    <property type="match status" value="1"/>
</dbReference>
<dbReference type="InterPro" id="IPR036388">
    <property type="entry name" value="WH-like_DNA-bd_sf"/>
</dbReference>
<protein>
    <recommendedName>
        <fullName evidence="3">Vacuolar membrane-associated protein IML1</fullName>
    </recommendedName>
    <alternativeName>
        <fullName evidence="4">Vacuolar membrane-associated protein iml1</fullName>
    </alternativeName>
</protein>
<dbReference type="InterPro" id="IPR027244">
    <property type="entry name" value="IML1"/>
</dbReference>
<comment type="caution">
    <text evidence="7">The sequence shown here is derived from an EMBL/GenBank/DDBJ whole genome shotgun (WGS) entry which is preliminary data.</text>
</comment>
<dbReference type="GO" id="GO:0035556">
    <property type="term" value="P:intracellular signal transduction"/>
    <property type="evidence" value="ECO:0007669"/>
    <property type="project" value="InterPro"/>
</dbReference>
<evidence type="ECO:0000256" key="4">
    <source>
        <dbReference type="ARBA" id="ARBA00021881"/>
    </source>
</evidence>
<comment type="similarity">
    <text evidence="2">Belongs to the IML1 family.</text>
</comment>
<sequence>MLPPPPQLNVGQTKWITIWAADPHVAGSRVNIADININRESWPGLAVGDVIRVSSGRPQDSEGVLFIVPPDDTTRPPLNQITVARPIATFFGLRNHSEILLTKVDRTSVIVDYVEIEFRDQYLGRCDMWRLANSLKDSCVYVGQKVNFIGCISASIRNIYHKGKRTPSGIVDASTKTIFRSLSAKTTIFVQVCKELWEFADDGERFTEKIVHSFFPELIKRWEQHQTNHVITVVLISRVFYDPNDLEYAAGPMRQTDDGAWYKDFFKVVVDLEVVSNWTEVLRNLKEAFWKFQRDILLTHHYHRKTEGGDIRLVGTISFAQDGPLLEALNLALNPTEAHYIDRSLSLTGSSVIVITPGTGYFRVQKQLLRLTTLRVLDQGLGLDLVCLAKRPLHTSPIFSFQGIEPMPVPPSEGISRATDPLWGGGRAEMEQLPKDLKTFWWEPFWISASFWDKQRDMPFREDRFVTRARMSEVQMLGLLEHDVTATISIPHLDPHAVSPTEGANPKEARRIAREAFDRNIFAPIANSEHGHQHHDHKPGSIDVTTPLTATAIDMESSQSSLNELLDDNTKYDCPPQPMPMLPFKNVRKQNTRRPSATGNRVRIEIVPTFKGHSPEPLPPPNLPTIDTTPATPIRSNPPRRRSISPSQESIRSTSTVHSRRKNGTGLSSLAKNWFFTPFRPVAAAAAPSTVHIERQAEDVATGPVIPPPPTAAPPTRTSPTPPDPITITKRKADSKRVSRTAAPEDSTSPSDDPVMALRRTSTVPTPPAPQHPELTNPCRPSSALPENQTTLARRWQHLFPRPTFQHQIKWRSICTPACLPLSVDYIPSQREVNMTWRDYDYIVMLNSEDIRSSFLLGADDENMDQDEQALLVMRGMAALRLTQGFQFVVASPKETSTNVGAQNPRQTRTSGKGYPVVAGLALNRQYPVGISELLKSVRDVVCLSMSDQIQQISYDPVAGAVLVRRWIRRSSHPTDPFRYECLVWPKLGTGYTEVSTLFSFPVLEEYGWNRTDTLVAGYERDLSDALRYWRTRYLVIPSEESPPIPFFTPRGGAGEGDTLDEEEIRLLGVTERLAELFSKARWLRPDETDLPPPRFVETTLDPAVCVLDDGLMTQIEELHARGPLKKKRLSERVLEDMSLAAIARAMKEEGGVPIKEHKWHGIQYPDSFTGREFVSWLVREFKDVSTREQGVEQGNRLLGLGLFEHCRGAHGLMDGHYYYRLAEEFAAPTANKARQWFRSAATLNSRPSVEDVKGENSAKQQQPLNLGSKSSPFAPKRPRRQLVLSQTMTIDVDPLKRSDQAERVILHHDVIHNPTTAFHFELNWLGTTARFIAPDDVITSWNHALKRYGLKIVEAYVDQITDINQTNVFQSCFPIPLALAPPDIPDLAKLVPEGTQVCQYFECSILKHFGYILDISAGSNYPDSVDVFYSYRRSPFTYSQFVHKSGLAFAQVIGGTEGFRWITNRLLAPGNYAMGAQGKGKHHARADEMRRELARFCADKQRLQDFYDDVVRKLLPTPLVPPLPTSSQPSPSVQDLFD</sequence>
<feature type="domain" description="DEP" evidence="6">
    <location>
        <begin position="1149"/>
        <end position="1224"/>
    </location>
</feature>
<dbReference type="PANTHER" id="PTHR13179:SF8">
    <property type="entry name" value="GATOR COMPLEX PROTEIN DEPDC5"/>
    <property type="match status" value="1"/>
</dbReference>
<dbReference type="GO" id="GO:0010508">
    <property type="term" value="P:positive regulation of autophagy"/>
    <property type="evidence" value="ECO:0007669"/>
    <property type="project" value="TreeGrafter"/>
</dbReference>
<feature type="compositionally biased region" description="Low complexity" evidence="5">
    <location>
        <begin position="644"/>
        <end position="656"/>
    </location>
</feature>
<dbReference type="InterPro" id="IPR048255">
    <property type="entry name" value="IML1_N"/>
</dbReference>
<dbReference type="GO" id="GO:1904262">
    <property type="term" value="P:negative regulation of TORC1 signaling"/>
    <property type="evidence" value="ECO:0007669"/>
    <property type="project" value="TreeGrafter"/>
</dbReference>
<evidence type="ECO:0000256" key="2">
    <source>
        <dbReference type="ARBA" id="ARBA00005643"/>
    </source>
</evidence>
<reference evidence="7 8" key="1">
    <citation type="journal article" date="2019" name="Fungal Biol. Biotechnol.">
        <title>Draft genome sequence of fastidious pathogen Ceratobasidium theobromae, which causes vascular-streak dieback in Theobroma cacao.</title>
        <authorList>
            <person name="Ali S.S."/>
            <person name="Asman A."/>
            <person name="Shao J."/>
            <person name="Firmansyah A.P."/>
            <person name="Susilo A.W."/>
            <person name="Rosmana A."/>
            <person name="McMahon P."/>
            <person name="Junaid M."/>
            <person name="Guest D."/>
            <person name="Kheng T.Y."/>
            <person name="Meinhardt L.W."/>
            <person name="Bailey B.A."/>
        </authorList>
    </citation>
    <scope>NUCLEOTIDE SEQUENCE [LARGE SCALE GENOMIC DNA]</scope>
    <source>
        <strain evidence="7 8">CT2</strain>
    </source>
</reference>
<comment type="subcellular location">
    <subcellularLocation>
        <location evidence="1">Vacuole membrane</location>
        <topology evidence="1">Peripheral membrane protein</topology>
    </subcellularLocation>
</comment>
<evidence type="ECO:0000256" key="1">
    <source>
        <dbReference type="ARBA" id="ARBA00004148"/>
    </source>
</evidence>
<accession>A0A5N5QV24</accession>
<dbReference type="Pfam" id="PF00610">
    <property type="entry name" value="DEP"/>
    <property type="match status" value="1"/>
</dbReference>
<evidence type="ECO:0000313" key="8">
    <source>
        <dbReference type="Proteomes" id="UP000383932"/>
    </source>
</evidence>
<organism evidence="7 8">
    <name type="scientific">Ceratobasidium theobromae</name>
    <dbReference type="NCBI Taxonomy" id="1582974"/>
    <lineage>
        <taxon>Eukaryota</taxon>
        <taxon>Fungi</taxon>
        <taxon>Dikarya</taxon>
        <taxon>Basidiomycota</taxon>
        <taxon>Agaricomycotina</taxon>
        <taxon>Agaricomycetes</taxon>
        <taxon>Cantharellales</taxon>
        <taxon>Ceratobasidiaceae</taxon>
        <taxon>Ceratobasidium</taxon>
    </lineage>
</organism>
<dbReference type="SMART" id="SM00049">
    <property type="entry name" value="DEP"/>
    <property type="match status" value="1"/>
</dbReference>
<dbReference type="SUPFAM" id="SSF46785">
    <property type="entry name" value="Winged helix' DNA-binding domain"/>
    <property type="match status" value="1"/>
</dbReference>
<dbReference type="PROSITE" id="PS50186">
    <property type="entry name" value="DEP"/>
    <property type="match status" value="1"/>
</dbReference>
<name>A0A5N5QV24_9AGAM</name>
<feature type="compositionally biased region" description="Low complexity" evidence="5">
    <location>
        <begin position="1526"/>
        <end position="1539"/>
    </location>
</feature>
<keyword evidence="8" id="KW-1185">Reference proteome</keyword>
<dbReference type="CDD" id="cd04449">
    <property type="entry name" value="DEP_DEPDC5-like"/>
    <property type="match status" value="1"/>
</dbReference>
<dbReference type="Pfam" id="PF12257">
    <property type="entry name" value="IML1"/>
    <property type="match status" value="1"/>
</dbReference>
<dbReference type="EMBL" id="SSOP01000008">
    <property type="protein sequence ID" value="KAB5595600.1"/>
    <property type="molecule type" value="Genomic_DNA"/>
</dbReference>
<dbReference type="Gene3D" id="1.10.10.10">
    <property type="entry name" value="Winged helix-like DNA-binding domain superfamily/Winged helix DNA-binding domain"/>
    <property type="match status" value="1"/>
</dbReference>
<dbReference type="GO" id="GO:1990130">
    <property type="term" value="C:GATOR1 complex"/>
    <property type="evidence" value="ECO:0007669"/>
    <property type="project" value="TreeGrafter"/>
</dbReference>
<feature type="region of interest" description="Disordered" evidence="5">
    <location>
        <begin position="1248"/>
        <end position="1279"/>
    </location>
</feature>
<evidence type="ECO:0000256" key="3">
    <source>
        <dbReference type="ARBA" id="ARBA00018529"/>
    </source>
</evidence>
<feature type="compositionally biased region" description="Polar residues" evidence="5">
    <location>
        <begin position="1258"/>
        <end position="1272"/>
    </location>
</feature>
<feature type="region of interest" description="Disordered" evidence="5">
    <location>
        <begin position="1519"/>
        <end position="1539"/>
    </location>
</feature>
<evidence type="ECO:0000256" key="5">
    <source>
        <dbReference type="SAM" id="MobiDB-lite"/>
    </source>
</evidence>
<dbReference type="OrthoDB" id="39497at2759"/>
<dbReference type="InterPro" id="IPR000591">
    <property type="entry name" value="DEP_dom"/>
</dbReference>
<evidence type="ECO:0000313" key="7">
    <source>
        <dbReference type="EMBL" id="KAB5595600.1"/>
    </source>
</evidence>
<dbReference type="Proteomes" id="UP000383932">
    <property type="component" value="Unassembled WGS sequence"/>
</dbReference>